<evidence type="ECO:0000313" key="3">
    <source>
        <dbReference type="EMBL" id="MBM9433632.1"/>
    </source>
</evidence>
<organism evidence="3 4">
    <name type="scientific">Flaviflexus equikiangi</name>
    <dbReference type="NCBI Taxonomy" id="2758573"/>
    <lineage>
        <taxon>Bacteria</taxon>
        <taxon>Bacillati</taxon>
        <taxon>Actinomycetota</taxon>
        <taxon>Actinomycetes</taxon>
        <taxon>Actinomycetales</taxon>
        <taxon>Actinomycetaceae</taxon>
        <taxon>Flaviflexus</taxon>
    </lineage>
</organism>
<evidence type="ECO:0000256" key="2">
    <source>
        <dbReference type="ARBA" id="ARBA00022801"/>
    </source>
</evidence>
<protein>
    <submittedName>
        <fullName evidence="3">D-alanyl-D-alanine carboxypeptidase/D-alanyl-D-alanine-endopeptidase</fullName>
        <ecNumber evidence="3">3.4.16.4</ecNumber>
    </submittedName>
</protein>
<sequence>MKARSQAGIVAVLILLGGYVVADAVDIAPGILTATDKPLEPRAYPEAANFEAIDADVPVDDGGVDLLPGDVATIAESLADDPRNTGETSFVVRELDGTLVYDMRGGTGRLPASSMKVLTAAAALEELGPNTTLDTRAIISEQRLYLVGGGDIYLSSDYGDEMSAVGRAGLADLADQTVSELESRGLSSIELSLDSSLFTGTDYHENVVGSDRQFIMPMRPIAIDGGIIGSVYSTNPDLDAVNRFAELLSERGIEVTTVTTGTAPAATDENTAGIVSSAPIRDLVDYTLTMSDNSLAQVLGHLVAQSRGLTADFDGSAVAVKESLVDQGYNTTGLIVSDAAGLSIDNRVSAHLLTSVLVDSASCGCDTSTIPHSLPVAGLSGTLWSRFEGLPTQGLVRAKTGTLIAANSLTGYVTTESGQVLAFSILIDGLESGTTGIVRPAIDEAINALAMGDENAD</sequence>
<dbReference type="InterPro" id="IPR000667">
    <property type="entry name" value="Peptidase_S13"/>
</dbReference>
<dbReference type="RefSeq" id="WP_187996828.1">
    <property type="nucleotide sequence ID" value="NZ_JACEXG010000004.1"/>
</dbReference>
<dbReference type="EC" id="3.4.16.4" evidence="3"/>
<dbReference type="SUPFAM" id="SSF56601">
    <property type="entry name" value="beta-lactamase/transpeptidase-like"/>
    <property type="match status" value="1"/>
</dbReference>
<keyword evidence="3" id="KW-0121">Carboxypeptidase</keyword>
<accession>A0ABS2TG66</accession>
<reference evidence="4" key="1">
    <citation type="submission" date="2021-02" db="EMBL/GenBank/DDBJ databases">
        <title>Leucobacter sp. CX169.</title>
        <authorList>
            <person name="Cheng Y."/>
        </authorList>
    </citation>
    <scope>NUCLEOTIDE SEQUENCE [LARGE SCALE GENOMIC DNA]</scope>
    <source>
        <strain evidence="4">JY899</strain>
    </source>
</reference>
<gene>
    <name evidence="3" type="primary">dacB</name>
    <name evidence="3" type="ORF">JVW63_07970</name>
</gene>
<dbReference type="Gene3D" id="3.40.710.10">
    <property type="entry name" value="DD-peptidase/beta-lactamase superfamily"/>
    <property type="match status" value="2"/>
</dbReference>
<dbReference type="Pfam" id="PF02113">
    <property type="entry name" value="Peptidase_S13"/>
    <property type="match status" value="2"/>
</dbReference>
<comment type="caution">
    <text evidence="3">The sequence shown here is derived from an EMBL/GenBank/DDBJ whole genome shotgun (WGS) entry which is preliminary data.</text>
</comment>
<keyword evidence="3" id="KW-0645">Protease</keyword>
<dbReference type="PANTHER" id="PTHR30023:SF0">
    <property type="entry name" value="PENICILLIN-SENSITIVE CARBOXYPEPTIDASE A"/>
    <property type="match status" value="1"/>
</dbReference>
<dbReference type="PRINTS" id="PR00922">
    <property type="entry name" value="DADACBPTASE3"/>
</dbReference>
<name>A0ABS2TG66_9ACTO</name>
<dbReference type="InterPro" id="IPR012338">
    <property type="entry name" value="Beta-lactam/transpept-like"/>
</dbReference>
<proteinExistence type="inferred from homology"/>
<dbReference type="GO" id="GO:0009002">
    <property type="term" value="F:serine-type D-Ala-D-Ala carboxypeptidase activity"/>
    <property type="evidence" value="ECO:0007669"/>
    <property type="project" value="UniProtKB-EC"/>
</dbReference>
<keyword evidence="2 3" id="KW-0378">Hydrolase</keyword>
<dbReference type="PANTHER" id="PTHR30023">
    <property type="entry name" value="D-ALANYL-D-ALANINE CARBOXYPEPTIDASE"/>
    <property type="match status" value="1"/>
</dbReference>
<evidence type="ECO:0000313" key="4">
    <source>
        <dbReference type="Proteomes" id="UP000705983"/>
    </source>
</evidence>
<dbReference type="NCBIfam" id="TIGR00666">
    <property type="entry name" value="PBP4"/>
    <property type="match status" value="1"/>
</dbReference>
<evidence type="ECO:0000256" key="1">
    <source>
        <dbReference type="ARBA" id="ARBA00006096"/>
    </source>
</evidence>
<dbReference type="EMBL" id="JAFFJS010000004">
    <property type="protein sequence ID" value="MBM9433632.1"/>
    <property type="molecule type" value="Genomic_DNA"/>
</dbReference>
<keyword evidence="4" id="KW-1185">Reference proteome</keyword>
<comment type="similarity">
    <text evidence="1">Belongs to the peptidase S13 family.</text>
</comment>
<dbReference type="Proteomes" id="UP000705983">
    <property type="component" value="Unassembled WGS sequence"/>
</dbReference>